<dbReference type="InterPro" id="IPR008979">
    <property type="entry name" value="Galactose-bd-like_sf"/>
</dbReference>
<evidence type="ECO:0000256" key="1">
    <source>
        <dbReference type="SAM" id="SignalP"/>
    </source>
</evidence>
<keyword evidence="3" id="KW-1185">Reference proteome</keyword>
<dbReference type="AlphaFoldDB" id="A0A420Y5N4"/>
<evidence type="ECO:0000313" key="2">
    <source>
        <dbReference type="EMBL" id="RKU43173.1"/>
    </source>
</evidence>
<reference evidence="2 3" key="1">
    <citation type="submission" date="2018-08" db="EMBL/GenBank/DDBJ databases">
        <title>Draft genome of the lignicolous fungus Coniochaeta pulveracea.</title>
        <authorList>
            <person name="Borstlap C.J."/>
            <person name="De Witt R.N."/>
            <person name="Botha A."/>
            <person name="Volschenk H."/>
        </authorList>
    </citation>
    <scope>NUCLEOTIDE SEQUENCE [LARGE SCALE GENOMIC DNA]</scope>
    <source>
        <strain evidence="2 3">CAB683</strain>
    </source>
</reference>
<organism evidence="2 3">
    <name type="scientific">Coniochaeta pulveracea</name>
    <dbReference type="NCBI Taxonomy" id="177199"/>
    <lineage>
        <taxon>Eukaryota</taxon>
        <taxon>Fungi</taxon>
        <taxon>Dikarya</taxon>
        <taxon>Ascomycota</taxon>
        <taxon>Pezizomycotina</taxon>
        <taxon>Sordariomycetes</taxon>
        <taxon>Sordariomycetidae</taxon>
        <taxon>Coniochaetales</taxon>
        <taxon>Coniochaetaceae</taxon>
        <taxon>Coniochaeta</taxon>
    </lineage>
</organism>
<feature type="signal peptide" evidence="1">
    <location>
        <begin position="1"/>
        <end position="19"/>
    </location>
</feature>
<protein>
    <recommendedName>
        <fullName evidence="4">CBM-cenC domain-containing protein</fullName>
    </recommendedName>
</protein>
<dbReference type="EMBL" id="QVQW01000046">
    <property type="protein sequence ID" value="RKU43173.1"/>
    <property type="molecule type" value="Genomic_DNA"/>
</dbReference>
<accession>A0A420Y5N4</accession>
<evidence type="ECO:0000313" key="3">
    <source>
        <dbReference type="Proteomes" id="UP000275385"/>
    </source>
</evidence>
<dbReference type="SUPFAM" id="SSF49785">
    <property type="entry name" value="Galactose-binding domain-like"/>
    <property type="match status" value="1"/>
</dbReference>
<dbReference type="STRING" id="177199.A0A420Y5N4"/>
<feature type="chain" id="PRO_5019098867" description="CBM-cenC domain-containing protein" evidence="1">
    <location>
        <begin position="20"/>
        <end position="361"/>
    </location>
</feature>
<evidence type="ECO:0008006" key="4">
    <source>
        <dbReference type="Google" id="ProtNLM"/>
    </source>
</evidence>
<dbReference type="Gene3D" id="2.60.120.260">
    <property type="entry name" value="Galactose-binding domain-like"/>
    <property type="match status" value="1"/>
</dbReference>
<name>A0A420Y5N4_9PEZI</name>
<sequence>MFRKAVAIGAVALLQSCLAAPAELQERACAHDNLYRCFVDARYSTFASAYCSGLDTFTSTVATVTATVTETALTTTVTASTETDSFSLTSTVYTATVPSATVTVTYGQPLAKRVVTVSASPSLSLPACAATYAAARLTSACACINVPAPTVSVTYTATTQTVTSTPTQLVTSTTSETTFLSTVSTAITSGVSTVLVCPTSTPNLIGNGGFDGGSTSGWQLQTTDSSAWSFSTPQIGGYDGQNTYVAQLRESSNSGFGNIQYRGFSIQNGINYKVGVMVKASSWPSATSFGNLELDVCSLTGGPCSVTSSLSGGQLVGNGWAKFEFAFTARSNGAGYLDLYSSRNSANPTYWFDNVYLMINC</sequence>
<comment type="caution">
    <text evidence="2">The sequence shown here is derived from an EMBL/GenBank/DDBJ whole genome shotgun (WGS) entry which is preliminary data.</text>
</comment>
<dbReference type="Proteomes" id="UP000275385">
    <property type="component" value="Unassembled WGS sequence"/>
</dbReference>
<proteinExistence type="predicted"/>
<dbReference type="PROSITE" id="PS51257">
    <property type="entry name" value="PROKAR_LIPOPROTEIN"/>
    <property type="match status" value="1"/>
</dbReference>
<gene>
    <name evidence="2" type="ORF">DL546_004308</name>
</gene>
<dbReference type="OrthoDB" id="3562088at2759"/>
<keyword evidence="1" id="KW-0732">Signal</keyword>